<dbReference type="CDD" id="cd01038">
    <property type="entry name" value="Endonuclease_DUF559"/>
    <property type="match status" value="1"/>
</dbReference>
<accession>A0ABT0BKH1</accession>
<sequence length="115" mass="13625">MLQRAAAMRRISSEPERRLWMALRDRRFQGYKFRRQAVIGSRIADFFCPAKGLIVEVDGDTHDREQDLRRDHALEQHLGFRTVRFANLEVMSNMEGVLLALLDALESQPDRWRRR</sequence>
<name>A0ABT0BKH1_9SPHN</name>
<proteinExistence type="predicted"/>
<dbReference type="Proteomes" id="UP001202281">
    <property type="component" value="Unassembled WGS sequence"/>
</dbReference>
<keyword evidence="2" id="KW-0255">Endonuclease</keyword>
<dbReference type="SUPFAM" id="SSF52980">
    <property type="entry name" value="Restriction endonuclease-like"/>
    <property type="match status" value="1"/>
</dbReference>
<reference evidence="2 3" key="1">
    <citation type="submission" date="2022-04" db="EMBL/GenBank/DDBJ databases">
        <title>Identification of a novel bacterium isolated from mangrove sediments.</title>
        <authorList>
            <person name="Pan X."/>
        </authorList>
    </citation>
    <scope>NUCLEOTIDE SEQUENCE [LARGE SCALE GENOMIC DNA]</scope>
    <source>
        <strain evidence="2 3">B2638</strain>
    </source>
</reference>
<dbReference type="Pfam" id="PF04480">
    <property type="entry name" value="DUF559"/>
    <property type="match status" value="1"/>
</dbReference>
<organism evidence="2 3">
    <name type="scientific">Novosphingobium beihaiensis</name>
    <dbReference type="NCBI Taxonomy" id="2930389"/>
    <lineage>
        <taxon>Bacteria</taxon>
        <taxon>Pseudomonadati</taxon>
        <taxon>Pseudomonadota</taxon>
        <taxon>Alphaproteobacteria</taxon>
        <taxon>Sphingomonadales</taxon>
        <taxon>Sphingomonadaceae</taxon>
        <taxon>Novosphingobium</taxon>
    </lineage>
</organism>
<keyword evidence="2" id="KW-0378">Hydrolase</keyword>
<feature type="domain" description="DUF559" evidence="1">
    <location>
        <begin position="3"/>
        <end position="105"/>
    </location>
</feature>
<dbReference type="InterPro" id="IPR007569">
    <property type="entry name" value="DUF559"/>
</dbReference>
<protein>
    <submittedName>
        <fullName evidence="2">Endonuclease domain-containing protein</fullName>
    </submittedName>
</protein>
<evidence type="ECO:0000313" key="3">
    <source>
        <dbReference type="Proteomes" id="UP001202281"/>
    </source>
</evidence>
<dbReference type="InterPro" id="IPR011335">
    <property type="entry name" value="Restrct_endonuc-II-like"/>
</dbReference>
<evidence type="ECO:0000313" key="2">
    <source>
        <dbReference type="EMBL" id="MCJ2185341.1"/>
    </source>
</evidence>
<dbReference type="InterPro" id="IPR047216">
    <property type="entry name" value="Endonuclease_DUF559_bact"/>
</dbReference>
<gene>
    <name evidence="2" type="ORF">MTR66_00765</name>
</gene>
<dbReference type="EMBL" id="JALHLG010000001">
    <property type="protein sequence ID" value="MCJ2185341.1"/>
    <property type="molecule type" value="Genomic_DNA"/>
</dbReference>
<evidence type="ECO:0000259" key="1">
    <source>
        <dbReference type="Pfam" id="PF04480"/>
    </source>
</evidence>
<comment type="caution">
    <text evidence="2">The sequence shown here is derived from an EMBL/GenBank/DDBJ whole genome shotgun (WGS) entry which is preliminary data.</text>
</comment>
<dbReference type="PANTHER" id="PTHR38590">
    <property type="entry name" value="BLL0828 PROTEIN"/>
    <property type="match status" value="1"/>
</dbReference>
<dbReference type="PANTHER" id="PTHR38590:SF1">
    <property type="entry name" value="BLL0828 PROTEIN"/>
    <property type="match status" value="1"/>
</dbReference>
<keyword evidence="2" id="KW-0540">Nuclease</keyword>
<keyword evidence="3" id="KW-1185">Reference proteome</keyword>
<dbReference type="GO" id="GO:0004519">
    <property type="term" value="F:endonuclease activity"/>
    <property type="evidence" value="ECO:0007669"/>
    <property type="project" value="UniProtKB-KW"/>
</dbReference>
<dbReference type="Gene3D" id="3.40.960.10">
    <property type="entry name" value="VSR Endonuclease"/>
    <property type="match status" value="1"/>
</dbReference>
<dbReference type="RefSeq" id="WP_243917044.1">
    <property type="nucleotide sequence ID" value="NZ_JALHLG010000001.1"/>
</dbReference>